<dbReference type="SUPFAM" id="SSF57903">
    <property type="entry name" value="FYVE/PHD zinc finger"/>
    <property type="match status" value="1"/>
</dbReference>
<keyword evidence="7" id="KW-1185">Reference proteome</keyword>
<feature type="compositionally biased region" description="Basic and acidic residues" evidence="5">
    <location>
        <begin position="505"/>
        <end position="516"/>
    </location>
</feature>
<dbReference type="Gene3D" id="3.30.40.10">
    <property type="entry name" value="Zinc/RING finger domain, C3HC4 (zinc finger)"/>
    <property type="match status" value="1"/>
</dbReference>
<dbReference type="Gene3D" id="3.30.1360.220">
    <property type="entry name" value="Domain of unknown function (DUF3480), N-terminal subdomain"/>
    <property type="match status" value="1"/>
</dbReference>
<evidence type="ECO:0000256" key="1">
    <source>
        <dbReference type="ARBA" id="ARBA00022723"/>
    </source>
</evidence>
<evidence type="ECO:0000313" key="8">
    <source>
        <dbReference type="RefSeq" id="XP_022241340.1"/>
    </source>
</evidence>
<evidence type="ECO:0000256" key="4">
    <source>
        <dbReference type="PROSITE-ProRule" id="PRU00091"/>
    </source>
</evidence>
<accession>A0ABM1SCI5</accession>
<feature type="compositionally biased region" description="Basic residues" evidence="5">
    <location>
        <begin position="1236"/>
        <end position="1251"/>
    </location>
</feature>
<dbReference type="InterPro" id="IPR011011">
    <property type="entry name" value="Znf_FYVE_PHD"/>
</dbReference>
<feature type="compositionally biased region" description="Polar residues" evidence="5">
    <location>
        <begin position="420"/>
        <end position="448"/>
    </location>
</feature>
<sequence length="1777" mass="197879">MDKFTVDLDKVLDEFEENEDQQDKCSAGVWNSQQLYRSLRSSQHEKGLDNSCILDRKGVLSVPSRDLKPAHFQQPKNYWRAEYTDKIDLSEADFASNLKTSTLNPPPSIDDSKNQNNFMSSTDNDLLLQGPFISKGNSLANTVTIRNGSHIKSSSPISTTGQLINPSSLRNCSSSKPEHLSSVSTVLLKFNHSQYSRDIDNSEYQPHTSKTCESHNASLLPSHEASLTNRSTLSASDIKPQSKFEDHPFCNTDYISRFNVFNSKGNFINGYSGEEDQDVLCVSVPAETSSTSELTSQDQKYEIHLLSSNQMLHASSENEIKNVISSNSESIDCESFLPCMDTRNKDYDNEISELAYYHGVSKSLENDQSVTSEEIKKVEQNCNNSQPHKSTENEMFYFDQNTIQCGSYEMEYDSKESENHSTSQDSTLTAGIKQPLSQNSEEISSNDPTDTEQNEIDVPCHHIFIHEHHIKDIDVTPFQEKSSPMKVEDSSVIPDDEFSGVSKNHSTDDCKSHLNDKTSQNNYSSLSKNQEIRNDIHSQQAESEDLSCINSFPSEEKISEDLSDACHSLNPESHENGCKPKIKRFGSLSDEDVCEEEMEQYLSDVILQDSEETLDEKVEDDYEKKHLQELDELDNLYISDSNSMIKEENPNLLLLSDNMLQEELVDDFSNENLDISNCCIEKPDGNNCFPEELTMESYYTEEPLSSDWSNKKLMSEGSCVKESTSDNCFIEEELLINDSSVKEPVLSGSCVKESTGNKAEEIEILKSAGDNCENNSELKLCTESYDTDVSIRDEMKNKDNVCDVTPETEEACLFSLDSSCGAQLQSEITTSNETSDANTIVGDEDNFTEKGVENLLNTEEELVTSQQCVQFSETLDTDLIDTSTDLKSPSSVVTAECCTSVSEFKSSSQETTETAQPRVQRPTFLNLPSRAHAVSKPVLPPSSDSDETPSPEHQQETSGTDEIPAEVVDAAPPSDDSSNTVEFTNEEQSLQNLSAMLSEEEQMLGKVKPFWIPDTDAPSCMHCETRFTMIKRRHHCRACGKVLCAHCCNQKARLVCLVNKEARVCHNCLAVLNKVQAVERLTGSSVPASPNPGTGSIAVSPLYSGSNSAPTSPGFLPCESTVQDEERWQPDPNNPQEYCSTVSPLQQDNGSENRPPLTVMVPIGVLKRAGDKPRGEPKQVMFSDGIRPGGDLTDLDNPPDYRAIPFRRQGRVQKKVTVSDSSSEPSSGGSSVLSSGRRKKGSGQDLRRRRIVISDSDGPLPPIFLPADVTSDDKPDINHLLKWMQDDSIRPIVFGLTKNLHILGKLVTLGCCYGKECWCFTSRGMCSVGQDEIVVVLEKQTNEDTVPRDIFRLFTTVYDNASSGTTVSDLGHMLFPEGMLGSRDHSGFLFVRPTFQCLGKLVLPTPPFLVAVLIQKWEVPWAKVFPLRLVLRLGYEYRYYPCPLVSVRFRKSVYGEIGSTIMNVLADFQNYQYMLSTVPGMFAQVKDKKSCIYIPRNRYDQMIKLLNSNNENVLAMATNFSKEADSHLVCVQNSEGVYQTQAINIQNVSHTRTGVSFVVFTGALKASSRLTGKSTIVEDGLLIQIPSETLLALRTALREMRDFTITCGPIAASEPDEVVTLEWTKDDKDCNIGVKSPIDGKDLDGVQSLRIQSGTDYAGERYLIRWTDVFLIKIDDDGSGRRSDPVDHIRLAEVISQAFCLALTPHLELLAEKELTKIGLRVTMDSEQVGYEVGSQEYTLPNIYMNDLDSALIPVISSPSCQEGHVCLELIFHILLK</sequence>
<protein>
    <submittedName>
        <fullName evidence="8">Zinc finger FYVE domain-containing protein 16-like isoform X1</fullName>
    </submittedName>
</protein>
<feature type="region of interest" description="Disordered" evidence="5">
    <location>
        <begin position="903"/>
        <end position="981"/>
    </location>
</feature>
<keyword evidence="3" id="KW-0862">Zinc</keyword>
<keyword evidence="2 4" id="KW-0863">Zinc-finger</keyword>
<dbReference type="InterPro" id="IPR000306">
    <property type="entry name" value="Znf_FYVE"/>
</dbReference>
<dbReference type="InterPro" id="IPR037145">
    <property type="entry name" value="SARA_Smad-bd_sf"/>
</dbReference>
<dbReference type="Gene3D" id="3.30.500.40">
    <property type="match status" value="1"/>
</dbReference>
<dbReference type="Proteomes" id="UP000694941">
    <property type="component" value="Unplaced"/>
</dbReference>
<dbReference type="Gene3D" id="4.10.720.10">
    <property type="entry name" value="Smad anchor for receptor activation, Smad-binding domain"/>
    <property type="match status" value="1"/>
</dbReference>
<dbReference type="SMART" id="SM01421">
    <property type="entry name" value="DUF3480"/>
    <property type="match status" value="1"/>
</dbReference>
<dbReference type="GeneID" id="106459198"/>
<evidence type="ECO:0000256" key="3">
    <source>
        <dbReference type="ARBA" id="ARBA00022833"/>
    </source>
</evidence>
<evidence type="ECO:0000256" key="5">
    <source>
        <dbReference type="SAM" id="MobiDB-lite"/>
    </source>
</evidence>
<dbReference type="CDD" id="cd15729">
    <property type="entry name" value="FYVE_endofin"/>
    <property type="match status" value="1"/>
</dbReference>
<feature type="compositionally biased region" description="Polar residues" evidence="5">
    <location>
        <begin position="1084"/>
        <end position="1094"/>
    </location>
</feature>
<dbReference type="Pfam" id="PF11979">
    <property type="entry name" value="SARA_C"/>
    <property type="match status" value="1"/>
</dbReference>
<dbReference type="InterPro" id="IPR013083">
    <property type="entry name" value="Znf_RING/FYVE/PHD"/>
</dbReference>
<feature type="region of interest" description="Disordered" evidence="5">
    <location>
        <begin position="1084"/>
        <end position="1254"/>
    </location>
</feature>
<dbReference type="Pfam" id="PF11409">
    <property type="entry name" value="SARA"/>
    <property type="match status" value="1"/>
</dbReference>
<reference evidence="8" key="1">
    <citation type="submission" date="2025-08" db="UniProtKB">
        <authorList>
            <consortium name="RefSeq"/>
        </authorList>
    </citation>
    <scope>IDENTIFICATION</scope>
    <source>
        <tissue evidence="8">Muscle</tissue>
    </source>
</reference>
<dbReference type="SMART" id="SM00064">
    <property type="entry name" value="FYVE"/>
    <property type="match status" value="1"/>
</dbReference>
<dbReference type="PANTHER" id="PTHR46319">
    <property type="entry name" value="ZINC FINGER FYVE DOMAIN-CONTAINING PROTEIN"/>
    <property type="match status" value="1"/>
</dbReference>
<dbReference type="RefSeq" id="XP_022241340.1">
    <property type="nucleotide sequence ID" value="XM_022385632.1"/>
</dbReference>
<feature type="region of interest" description="Disordered" evidence="5">
    <location>
        <begin position="98"/>
        <end position="118"/>
    </location>
</feature>
<feature type="compositionally biased region" description="Polar residues" evidence="5">
    <location>
        <begin position="903"/>
        <end position="917"/>
    </location>
</feature>
<dbReference type="PROSITE" id="PS50178">
    <property type="entry name" value="ZF_FYVE"/>
    <property type="match status" value="1"/>
</dbReference>
<feature type="region of interest" description="Disordered" evidence="5">
    <location>
        <begin position="412"/>
        <end position="454"/>
    </location>
</feature>
<proteinExistence type="predicted"/>
<organism evidence="7 8">
    <name type="scientific">Limulus polyphemus</name>
    <name type="common">Atlantic horseshoe crab</name>
    <dbReference type="NCBI Taxonomy" id="6850"/>
    <lineage>
        <taxon>Eukaryota</taxon>
        <taxon>Metazoa</taxon>
        <taxon>Ecdysozoa</taxon>
        <taxon>Arthropoda</taxon>
        <taxon>Chelicerata</taxon>
        <taxon>Merostomata</taxon>
        <taxon>Xiphosura</taxon>
        <taxon>Limulidae</taxon>
        <taxon>Limulus</taxon>
    </lineage>
</organism>
<feature type="domain" description="FYVE-type" evidence="6">
    <location>
        <begin position="1014"/>
        <end position="1073"/>
    </location>
</feature>
<dbReference type="SMART" id="SM01422">
    <property type="entry name" value="SARA"/>
    <property type="match status" value="1"/>
</dbReference>
<feature type="compositionally biased region" description="Basic and acidic residues" evidence="5">
    <location>
        <begin position="1168"/>
        <end position="1177"/>
    </location>
</feature>
<evidence type="ECO:0000313" key="7">
    <source>
        <dbReference type="Proteomes" id="UP000694941"/>
    </source>
</evidence>
<feature type="region of interest" description="Disordered" evidence="5">
    <location>
        <begin position="480"/>
        <end position="525"/>
    </location>
</feature>
<keyword evidence="1" id="KW-0479">Metal-binding</keyword>
<evidence type="ECO:0000259" key="6">
    <source>
        <dbReference type="PROSITE" id="PS50178"/>
    </source>
</evidence>
<name>A0ABM1SCI5_LIMPO</name>
<gene>
    <name evidence="8" type="primary">LOC106459198</name>
</gene>
<dbReference type="InterPro" id="IPR017455">
    <property type="entry name" value="Znf_FYVE-rel"/>
</dbReference>
<dbReference type="InterPro" id="IPR024608">
    <property type="entry name" value="SARA-like_SBD"/>
</dbReference>
<feature type="compositionally biased region" description="Low complexity" evidence="5">
    <location>
        <begin position="1219"/>
        <end position="1235"/>
    </location>
</feature>
<evidence type="ECO:0000256" key="2">
    <source>
        <dbReference type="ARBA" id="ARBA00022771"/>
    </source>
</evidence>
<dbReference type="PANTHER" id="PTHR46319:SF3">
    <property type="entry name" value="ZINC FINGER FYVE DOMAIN-CONTAINING PROTEIN"/>
    <property type="match status" value="1"/>
</dbReference>
<feature type="compositionally biased region" description="Polar residues" evidence="5">
    <location>
        <begin position="1134"/>
        <end position="1152"/>
    </location>
</feature>
<dbReference type="InterPro" id="IPR022557">
    <property type="entry name" value="SARA-like_C"/>
</dbReference>
<dbReference type="Pfam" id="PF01363">
    <property type="entry name" value="FYVE"/>
    <property type="match status" value="1"/>
</dbReference>